<dbReference type="GO" id="GO:0003677">
    <property type="term" value="F:DNA binding"/>
    <property type="evidence" value="ECO:0007669"/>
    <property type="project" value="InterPro"/>
</dbReference>
<dbReference type="InterPro" id="IPR003346">
    <property type="entry name" value="Transposase_20"/>
</dbReference>
<feature type="domain" description="Transposase IS116/IS110/IS902 C-terminal" evidence="2">
    <location>
        <begin position="212"/>
        <end position="253"/>
    </location>
</feature>
<dbReference type="Pfam" id="PF01548">
    <property type="entry name" value="DEDD_Tnp_IS110"/>
    <property type="match status" value="1"/>
</dbReference>
<organism evidence="3 4">
    <name type="scientific">Marivita hallyeonensis</name>
    <dbReference type="NCBI Taxonomy" id="996342"/>
    <lineage>
        <taxon>Bacteria</taxon>
        <taxon>Pseudomonadati</taxon>
        <taxon>Pseudomonadota</taxon>
        <taxon>Alphaproteobacteria</taxon>
        <taxon>Rhodobacterales</taxon>
        <taxon>Roseobacteraceae</taxon>
        <taxon>Marivita</taxon>
    </lineage>
</organism>
<dbReference type="OrthoDB" id="8261795at2"/>
<keyword evidence="4" id="KW-1185">Reference proteome</keyword>
<proteinExistence type="predicted"/>
<dbReference type="InterPro" id="IPR047650">
    <property type="entry name" value="Transpos_IS110"/>
</dbReference>
<evidence type="ECO:0000313" key="4">
    <source>
        <dbReference type="Proteomes" id="UP000184221"/>
    </source>
</evidence>
<reference evidence="3 4" key="1">
    <citation type="submission" date="2016-11" db="EMBL/GenBank/DDBJ databases">
        <authorList>
            <person name="Jaros S."/>
            <person name="Januszkiewicz K."/>
            <person name="Wedrychowicz H."/>
        </authorList>
    </citation>
    <scope>NUCLEOTIDE SEQUENCE [LARGE SCALE GENOMIC DNA]</scope>
    <source>
        <strain evidence="3 4">DSM 29431</strain>
    </source>
</reference>
<dbReference type="Proteomes" id="UP000184221">
    <property type="component" value="Unassembled WGS sequence"/>
</dbReference>
<dbReference type="PANTHER" id="PTHR33055:SF3">
    <property type="entry name" value="PUTATIVE TRANSPOSASE FOR IS117-RELATED"/>
    <property type="match status" value="1"/>
</dbReference>
<sequence length="279" mass="30886">MSELHILGVDLAKRTFAACGTCNDGYVIFRKKLTRSQFQKMLSDLPPCIVAMEACSSAHHWVRMARAAGHDVRLIPPLYVKPFIKRHKNDAIDAEAIAEAASRPSIRTVAVKDEDQQAQAVIFRTRELFVRQRTQLINAVRAHLAEYGIILPQQRRNVHAFASRCRAELDAAPSDVANTVQAYLRQIESVDTEVAALDVKIRKGALRNEKARRMQTMPGIGPMSAMAIQAFCPPTENFRKGRDSAAWLGLVPRHCCLGFIPASLPQIPPGSVPPLSGYP</sequence>
<evidence type="ECO:0000259" key="2">
    <source>
        <dbReference type="Pfam" id="PF02371"/>
    </source>
</evidence>
<dbReference type="GO" id="GO:0004803">
    <property type="term" value="F:transposase activity"/>
    <property type="evidence" value="ECO:0007669"/>
    <property type="project" value="InterPro"/>
</dbReference>
<accession>A0A1M5Y3V2</accession>
<dbReference type="GO" id="GO:0006313">
    <property type="term" value="P:DNA transposition"/>
    <property type="evidence" value="ECO:0007669"/>
    <property type="project" value="InterPro"/>
</dbReference>
<name>A0A1M5Y3V2_9RHOB</name>
<dbReference type="Pfam" id="PF02371">
    <property type="entry name" value="Transposase_20"/>
    <property type="match status" value="1"/>
</dbReference>
<dbReference type="NCBIfam" id="NF033542">
    <property type="entry name" value="transpos_IS110"/>
    <property type="match status" value="1"/>
</dbReference>
<evidence type="ECO:0000313" key="3">
    <source>
        <dbReference type="EMBL" id="SHI06750.1"/>
    </source>
</evidence>
<dbReference type="RefSeq" id="WP_072780160.1">
    <property type="nucleotide sequence ID" value="NZ_FQXC01000011.1"/>
</dbReference>
<protein>
    <submittedName>
        <fullName evidence="3">Transposase</fullName>
    </submittedName>
</protein>
<feature type="domain" description="Transposase IS110-like N-terminal" evidence="1">
    <location>
        <begin position="7"/>
        <end position="147"/>
    </location>
</feature>
<evidence type="ECO:0000259" key="1">
    <source>
        <dbReference type="Pfam" id="PF01548"/>
    </source>
</evidence>
<dbReference type="EMBL" id="FQXC01000011">
    <property type="protein sequence ID" value="SHI06750.1"/>
    <property type="molecule type" value="Genomic_DNA"/>
</dbReference>
<dbReference type="AlphaFoldDB" id="A0A1M5Y3V2"/>
<gene>
    <name evidence="3" type="ORF">SAMN05443551_0064</name>
</gene>
<dbReference type="InterPro" id="IPR002525">
    <property type="entry name" value="Transp_IS110-like_N"/>
</dbReference>
<dbReference type="PANTHER" id="PTHR33055">
    <property type="entry name" value="TRANSPOSASE FOR INSERTION SEQUENCE ELEMENT IS1111A"/>
    <property type="match status" value="1"/>
</dbReference>